<accession>A0A117INE6</accession>
<dbReference type="InterPro" id="IPR011701">
    <property type="entry name" value="MFS"/>
</dbReference>
<feature type="transmembrane region" description="Helical" evidence="8">
    <location>
        <begin position="150"/>
        <end position="176"/>
    </location>
</feature>
<dbReference type="Pfam" id="PF07690">
    <property type="entry name" value="MFS_1"/>
    <property type="match status" value="1"/>
</dbReference>
<feature type="transmembrane region" description="Helical" evidence="8">
    <location>
        <begin position="419"/>
        <end position="445"/>
    </location>
</feature>
<dbReference type="Gene3D" id="1.20.1720.10">
    <property type="entry name" value="Multidrug resistance protein D"/>
    <property type="match status" value="1"/>
</dbReference>
<evidence type="ECO:0000256" key="8">
    <source>
        <dbReference type="SAM" id="Phobius"/>
    </source>
</evidence>
<feature type="transmembrane region" description="Helical" evidence="8">
    <location>
        <begin position="246"/>
        <end position="264"/>
    </location>
</feature>
<feature type="transmembrane region" description="Helical" evidence="8">
    <location>
        <begin position="322"/>
        <end position="341"/>
    </location>
</feature>
<keyword evidence="4 8" id="KW-0812">Transmembrane</keyword>
<feature type="transmembrane region" description="Helical" evidence="8">
    <location>
        <begin position="89"/>
        <end position="108"/>
    </location>
</feature>
<feature type="transmembrane region" description="Helical" evidence="8">
    <location>
        <begin position="486"/>
        <end position="505"/>
    </location>
</feature>
<dbReference type="CDD" id="cd17321">
    <property type="entry name" value="MFS_MMR_MDR_like"/>
    <property type="match status" value="1"/>
</dbReference>
<feature type="transmembrane region" description="Helical" evidence="8">
    <location>
        <begin position="120"/>
        <end position="143"/>
    </location>
</feature>
<organism evidence="10 11">
    <name type="scientific">Mycolicibacterium thermoresistibile</name>
    <name type="common">Mycobacterium thermoresistibile</name>
    <dbReference type="NCBI Taxonomy" id="1797"/>
    <lineage>
        <taxon>Bacteria</taxon>
        <taxon>Bacillati</taxon>
        <taxon>Actinomycetota</taxon>
        <taxon>Actinomycetes</taxon>
        <taxon>Mycobacteriales</taxon>
        <taxon>Mycobacteriaceae</taxon>
        <taxon>Mycolicibacterium</taxon>
    </lineage>
</organism>
<proteinExistence type="predicted"/>
<dbReference type="PANTHER" id="PTHR23501">
    <property type="entry name" value="MAJOR FACILITATOR SUPERFAMILY"/>
    <property type="match status" value="1"/>
</dbReference>
<feature type="transmembrane region" description="Helical" evidence="8">
    <location>
        <begin position="59"/>
        <end position="77"/>
    </location>
</feature>
<dbReference type="GO" id="GO:0005886">
    <property type="term" value="C:plasma membrane"/>
    <property type="evidence" value="ECO:0007669"/>
    <property type="project" value="UniProtKB-SubCell"/>
</dbReference>
<name>A0A117INE6_MYCTH</name>
<keyword evidence="6 8" id="KW-0472">Membrane</keyword>
<evidence type="ECO:0000259" key="9">
    <source>
        <dbReference type="PROSITE" id="PS50850"/>
    </source>
</evidence>
<dbReference type="PROSITE" id="PS50850">
    <property type="entry name" value="MFS"/>
    <property type="match status" value="1"/>
</dbReference>
<dbReference type="OMA" id="TIMNTTM"/>
<comment type="subcellular location">
    <subcellularLocation>
        <location evidence="1">Cell inner membrane</location>
        <topology evidence="1">Multi-pass membrane protein</topology>
    </subcellularLocation>
</comment>
<feature type="transmembrane region" description="Helical" evidence="8">
    <location>
        <begin position="20"/>
        <end position="39"/>
    </location>
</feature>
<evidence type="ECO:0000256" key="6">
    <source>
        <dbReference type="ARBA" id="ARBA00023136"/>
    </source>
</evidence>
<dbReference type="SUPFAM" id="SSF103473">
    <property type="entry name" value="MFS general substrate transporter"/>
    <property type="match status" value="1"/>
</dbReference>
<evidence type="ECO:0000256" key="4">
    <source>
        <dbReference type="ARBA" id="ARBA00022692"/>
    </source>
</evidence>
<comment type="caution">
    <text evidence="10">The sequence shown here is derived from an EMBL/GenBank/DDBJ whole genome shotgun (WGS) entry which is preliminary data.</text>
</comment>
<evidence type="ECO:0000313" key="11">
    <source>
        <dbReference type="Proteomes" id="UP000069654"/>
    </source>
</evidence>
<dbReference type="Proteomes" id="UP000069654">
    <property type="component" value="Unassembled WGS sequence"/>
</dbReference>
<keyword evidence="3" id="KW-0997">Cell inner membrane</keyword>
<evidence type="ECO:0000256" key="2">
    <source>
        <dbReference type="ARBA" id="ARBA00022448"/>
    </source>
</evidence>
<evidence type="ECO:0000313" key="10">
    <source>
        <dbReference type="EMBL" id="GAT16673.1"/>
    </source>
</evidence>
<protein>
    <recommendedName>
        <fullName evidence="7">MFS-type drug efflux transporter P55</fullName>
    </recommendedName>
</protein>
<evidence type="ECO:0000256" key="7">
    <source>
        <dbReference type="ARBA" id="ARBA00044273"/>
    </source>
</evidence>
<evidence type="ECO:0000256" key="5">
    <source>
        <dbReference type="ARBA" id="ARBA00022989"/>
    </source>
</evidence>
<dbReference type="OrthoDB" id="3453194at2"/>
<dbReference type="EMBL" id="BCTB01000048">
    <property type="protein sequence ID" value="GAT16673.1"/>
    <property type="molecule type" value="Genomic_DNA"/>
</dbReference>
<feature type="transmembrane region" description="Helical" evidence="8">
    <location>
        <begin position="284"/>
        <end position="302"/>
    </location>
</feature>
<evidence type="ECO:0000256" key="3">
    <source>
        <dbReference type="ARBA" id="ARBA00022519"/>
    </source>
</evidence>
<sequence>MRRATAAAIRPPRGHNRTIAISAGSLAVLLGALDTYVVITIMVDIMRDVGIALNKIHQVTPIITGYLLGYIAAMPLLGRASDRFGRKMLIQVGLAGFAIGSVVTALAGDLQSLHMLVTGRIIQGAASGALLPVTLALAADLWAERNRAGVLGGIGAAQELGAVLGPLYGIAMVWLFGAWESVFWVNVPLAALAMVMIHFSLPARDPDGPRERIDVVGGVLLGITLFLIVVGLYNPQPSAREVVPTWRLWLLAAAAVTLIGFFVWERRARTKLIDPAGVRFRPFLAALGASFVAGAALMVTLVNVELFGQGVLGKDQFEAAMLLLRFLIALPIGALIGGWLATRVGDRIVTFVGLLIAAGGFWLISHWPVDLLAARHDLGVVTLPVLDTDLAIVGIGLGLVIGPLTSAALRVVPAAEHGIASAAVVVARMIGMVIGLAALSAWGLYRFNQHLQSLAAREPGGDSLAARLAAEAARYREAYAMQYGEIFAITALLCVAGALLGLLIAGHGDRADDTGTPDGSVWDLHGSGDDDTPTRVIGRQVPLPSMEQTVRMPRPPGD</sequence>
<dbReference type="STRING" id="1797.RMCT_3642"/>
<dbReference type="AlphaFoldDB" id="A0A117INE6"/>
<feature type="transmembrane region" description="Helical" evidence="8">
    <location>
        <begin position="389"/>
        <end position="412"/>
    </location>
</feature>
<keyword evidence="2" id="KW-0813">Transport</keyword>
<dbReference type="InterPro" id="IPR005829">
    <property type="entry name" value="Sugar_transporter_CS"/>
</dbReference>
<feature type="transmembrane region" description="Helical" evidence="8">
    <location>
        <begin position="213"/>
        <end position="234"/>
    </location>
</feature>
<dbReference type="GO" id="GO:0022857">
    <property type="term" value="F:transmembrane transporter activity"/>
    <property type="evidence" value="ECO:0007669"/>
    <property type="project" value="InterPro"/>
</dbReference>
<dbReference type="PANTHER" id="PTHR23501:SF191">
    <property type="entry name" value="VACUOLAR BASIC AMINO ACID TRANSPORTER 4"/>
    <property type="match status" value="1"/>
</dbReference>
<keyword evidence="3" id="KW-1003">Cell membrane</keyword>
<dbReference type="RefSeq" id="WP_003925429.1">
    <property type="nucleotide sequence ID" value="NZ_BCTB01000048.1"/>
</dbReference>
<feature type="transmembrane region" description="Helical" evidence="8">
    <location>
        <begin position="348"/>
        <end position="369"/>
    </location>
</feature>
<evidence type="ECO:0000256" key="1">
    <source>
        <dbReference type="ARBA" id="ARBA00004429"/>
    </source>
</evidence>
<dbReference type="Gene3D" id="1.20.1250.20">
    <property type="entry name" value="MFS general substrate transporter like domains"/>
    <property type="match status" value="1"/>
</dbReference>
<feature type="transmembrane region" description="Helical" evidence="8">
    <location>
        <begin position="182"/>
        <end position="201"/>
    </location>
</feature>
<feature type="domain" description="Major facilitator superfamily (MFS) profile" evidence="9">
    <location>
        <begin position="20"/>
        <end position="509"/>
    </location>
</feature>
<dbReference type="InterPro" id="IPR036259">
    <property type="entry name" value="MFS_trans_sf"/>
</dbReference>
<dbReference type="PROSITE" id="PS00216">
    <property type="entry name" value="SUGAR_TRANSPORT_1"/>
    <property type="match status" value="1"/>
</dbReference>
<dbReference type="InterPro" id="IPR020846">
    <property type="entry name" value="MFS_dom"/>
</dbReference>
<gene>
    <name evidence="10" type="ORF">RMCT_3642</name>
</gene>
<reference evidence="10 11" key="1">
    <citation type="journal article" date="2016" name="Genome Announc.">
        <title>Draft Genome Sequences of Five Rapidly Growing Mycobacterium Species, M. thermoresistibile, M. fortuitum subsp. acetamidolyticum, M. canariasense, M. brisbanense, and M. novocastrense.</title>
        <authorList>
            <person name="Katahira K."/>
            <person name="Ogura Y."/>
            <person name="Gotoh Y."/>
            <person name="Hayashi T."/>
        </authorList>
    </citation>
    <scope>NUCLEOTIDE SEQUENCE [LARGE SCALE GENOMIC DNA]</scope>
    <source>
        <strain evidence="10 11">JCM6362</strain>
    </source>
</reference>
<reference evidence="11" key="2">
    <citation type="submission" date="2016-02" db="EMBL/GenBank/DDBJ databases">
        <title>Draft genome sequence of five rapidly growing Mycobacterium species.</title>
        <authorList>
            <person name="Katahira K."/>
            <person name="Gotou Y."/>
            <person name="Iida K."/>
            <person name="Ogura Y."/>
            <person name="Hayashi T."/>
        </authorList>
    </citation>
    <scope>NUCLEOTIDE SEQUENCE [LARGE SCALE GENOMIC DNA]</scope>
    <source>
        <strain evidence="11">JCM6362</strain>
    </source>
</reference>
<keyword evidence="5 8" id="KW-1133">Transmembrane helix</keyword>